<evidence type="ECO:0000256" key="4">
    <source>
        <dbReference type="ARBA" id="ARBA00022475"/>
    </source>
</evidence>
<dbReference type="CDD" id="cd00082">
    <property type="entry name" value="HisKA"/>
    <property type="match status" value="1"/>
</dbReference>
<comment type="catalytic activity">
    <reaction evidence="1">
        <text>ATP + protein L-histidine = ADP + protein N-phospho-L-histidine.</text>
        <dbReference type="EC" id="2.7.13.3"/>
    </reaction>
</comment>
<evidence type="ECO:0000256" key="5">
    <source>
        <dbReference type="ARBA" id="ARBA00022519"/>
    </source>
</evidence>
<dbReference type="InterPro" id="IPR005467">
    <property type="entry name" value="His_kinase_dom"/>
</dbReference>
<accession>A0A7Y9LMX9</accession>
<dbReference type="InterPro" id="IPR036890">
    <property type="entry name" value="HATPase_C_sf"/>
</dbReference>
<keyword evidence="4" id="KW-1003">Cell membrane</keyword>
<dbReference type="InterPro" id="IPR004358">
    <property type="entry name" value="Sig_transdc_His_kin-like_C"/>
</dbReference>
<dbReference type="Pfam" id="PF00512">
    <property type="entry name" value="HisKA"/>
    <property type="match status" value="1"/>
</dbReference>
<evidence type="ECO:0000256" key="3">
    <source>
        <dbReference type="ARBA" id="ARBA00012438"/>
    </source>
</evidence>
<name>A0A7Y9LMX9_9BURK</name>
<keyword evidence="13" id="KW-0902">Two-component regulatory system</keyword>
<dbReference type="RefSeq" id="WP_179589350.1">
    <property type="nucleotide sequence ID" value="NZ_JACBYR010000002.1"/>
</dbReference>
<evidence type="ECO:0000256" key="6">
    <source>
        <dbReference type="ARBA" id="ARBA00022553"/>
    </source>
</evidence>
<keyword evidence="10 19" id="KW-0418">Kinase</keyword>
<dbReference type="Gene3D" id="3.30.565.10">
    <property type="entry name" value="Histidine kinase-like ATPase, C-terminal domain"/>
    <property type="match status" value="1"/>
</dbReference>
<keyword evidence="16" id="KW-0175">Coiled coil</keyword>
<keyword evidence="6" id="KW-0597">Phosphoprotein</keyword>
<dbReference type="Pfam" id="PF02518">
    <property type="entry name" value="HATPase_c"/>
    <property type="match status" value="1"/>
</dbReference>
<dbReference type="PANTHER" id="PTHR43065:SF46">
    <property type="entry name" value="C4-DICARBOXYLATE TRANSPORT SENSOR PROTEIN DCTB"/>
    <property type="match status" value="1"/>
</dbReference>
<dbReference type="FunFam" id="1.10.287.130:FF:000049">
    <property type="entry name" value="C4-dicarboxylate transport sensor protein DctB"/>
    <property type="match status" value="1"/>
</dbReference>
<dbReference type="PRINTS" id="PR00344">
    <property type="entry name" value="BCTRLSENSOR"/>
</dbReference>
<evidence type="ECO:0000256" key="16">
    <source>
        <dbReference type="SAM" id="Coils"/>
    </source>
</evidence>
<evidence type="ECO:0000256" key="9">
    <source>
        <dbReference type="ARBA" id="ARBA00022741"/>
    </source>
</evidence>
<comment type="subcellular location">
    <subcellularLocation>
        <location evidence="2">Cell inner membrane</location>
        <topology evidence="2">Multi-pass membrane protein</topology>
    </subcellularLocation>
</comment>
<keyword evidence="5" id="KW-0997">Cell inner membrane</keyword>
<dbReference type="Pfam" id="PF02743">
    <property type="entry name" value="dCache_1"/>
    <property type="match status" value="1"/>
</dbReference>
<dbReference type="GO" id="GO:0005886">
    <property type="term" value="C:plasma membrane"/>
    <property type="evidence" value="ECO:0007669"/>
    <property type="project" value="UniProtKB-SubCell"/>
</dbReference>
<feature type="transmembrane region" description="Helical" evidence="17">
    <location>
        <begin position="25"/>
        <end position="45"/>
    </location>
</feature>
<dbReference type="GO" id="GO:0005524">
    <property type="term" value="F:ATP binding"/>
    <property type="evidence" value="ECO:0007669"/>
    <property type="project" value="UniProtKB-KW"/>
</dbReference>
<dbReference type="SUPFAM" id="SSF55874">
    <property type="entry name" value="ATPase domain of HSP90 chaperone/DNA topoisomerase II/histidine kinase"/>
    <property type="match status" value="1"/>
</dbReference>
<gene>
    <name evidence="19" type="ORF">FHW18_004701</name>
</gene>
<evidence type="ECO:0000256" key="15">
    <source>
        <dbReference type="ARBA" id="ARBA00073143"/>
    </source>
</evidence>
<comment type="caution">
    <text evidence="19">The sequence shown here is derived from an EMBL/GenBank/DDBJ whole genome shotgun (WGS) entry which is preliminary data.</text>
</comment>
<dbReference type="AlphaFoldDB" id="A0A7Y9LMX9"/>
<dbReference type="SUPFAM" id="SSF103190">
    <property type="entry name" value="Sensory domain-like"/>
    <property type="match status" value="1"/>
</dbReference>
<reference evidence="19 20" key="1">
    <citation type="submission" date="2020-07" db="EMBL/GenBank/DDBJ databases">
        <title>Genomic Encyclopedia of Type Strains, Phase IV (KMG-V): Genome sequencing to study the core and pangenomes of soil and plant-associated prokaryotes.</title>
        <authorList>
            <person name="Whitman W."/>
        </authorList>
    </citation>
    <scope>NUCLEOTIDE SEQUENCE [LARGE SCALE GENOMIC DNA]</scope>
    <source>
        <strain evidence="19 20">SAS40</strain>
    </source>
</reference>
<evidence type="ECO:0000256" key="10">
    <source>
        <dbReference type="ARBA" id="ARBA00022777"/>
    </source>
</evidence>
<evidence type="ECO:0000256" key="11">
    <source>
        <dbReference type="ARBA" id="ARBA00022840"/>
    </source>
</evidence>
<keyword evidence="20" id="KW-1185">Reference proteome</keyword>
<evidence type="ECO:0000313" key="19">
    <source>
        <dbReference type="EMBL" id="NYE85394.1"/>
    </source>
</evidence>
<keyword evidence="14 17" id="KW-0472">Membrane</keyword>
<protein>
    <recommendedName>
        <fullName evidence="15">C4-dicarboxylate transport sensor protein DctB</fullName>
        <ecNumber evidence="3">2.7.13.3</ecNumber>
    </recommendedName>
</protein>
<evidence type="ECO:0000256" key="8">
    <source>
        <dbReference type="ARBA" id="ARBA00022692"/>
    </source>
</evidence>
<keyword evidence="9" id="KW-0547">Nucleotide-binding</keyword>
<dbReference type="InterPro" id="IPR029151">
    <property type="entry name" value="Sensor-like_sf"/>
</dbReference>
<keyword evidence="11" id="KW-0067">ATP-binding</keyword>
<dbReference type="InterPro" id="IPR003661">
    <property type="entry name" value="HisK_dim/P_dom"/>
</dbReference>
<keyword evidence="7 19" id="KW-0808">Transferase</keyword>
<evidence type="ECO:0000256" key="14">
    <source>
        <dbReference type="ARBA" id="ARBA00023136"/>
    </source>
</evidence>
<dbReference type="EC" id="2.7.13.3" evidence="3"/>
<evidence type="ECO:0000256" key="17">
    <source>
        <dbReference type="SAM" id="Phobius"/>
    </source>
</evidence>
<evidence type="ECO:0000256" key="12">
    <source>
        <dbReference type="ARBA" id="ARBA00022989"/>
    </source>
</evidence>
<dbReference type="PROSITE" id="PS50109">
    <property type="entry name" value="HIS_KIN"/>
    <property type="match status" value="1"/>
</dbReference>
<sequence length="630" mass="68416">MPIPPDMHGDTLPGAPPSMSLRRRLITGGLSALLIATGVVLAYLWGEQTGVRALRQTMAHRLDVYAVGLHSELTRYDYLPGILSLNKDVIALLQSPDDTVMLDRVNRYLHTVNQKAGSSDIYVMNMEGLTLAASNWNAANSFVGKNFSYRPYFTDAVKGLPGRFYGIGTVSQAPGYYFSYGIYRDNRMAGVAALKVDLDKLDDAWLRADERVVVVDENGIVFLTSVPDWKFKALAPLSASTQARLALTRQYHLAGEPGPIGLNEVRVLADDASIVRGGPADPLYLAQSRPIPGTGWKLIVLSDMGPIRARARISAISVAFALAFLGISALYIRQRRRAIAQNVAAKEALQRAHDELERKVALRTGDLSNANLHLQTEIAERKRAEVVLKAAMEELVQAGKMAALGQMSAGVTHELNQPLAALRTLSDNAIVLLQRGQTIEVEANLELISDLITRMGKITGQLKKFARKSPAELRPTSVSTVIADAVFLMGQRFREAHADLDTSDVPSDMHAYCDANRLEQVFVNLLGNALDSMAQSDPRVVTVSAREDGPVVRIAVRDRGAGIAPEHLPRLFEPFFTTKEQGAGLGLGLAISAGIVREFGGTLKARNHPDGGAEFVIQLRSATIEESADA</sequence>
<dbReference type="GO" id="GO:0000155">
    <property type="term" value="F:phosphorelay sensor kinase activity"/>
    <property type="evidence" value="ECO:0007669"/>
    <property type="project" value="InterPro"/>
</dbReference>
<feature type="transmembrane region" description="Helical" evidence="17">
    <location>
        <begin position="313"/>
        <end position="332"/>
    </location>
</feature>
<keyword evidence="12 17" id="KW-1133">Transmembrane helix</keyword>
<keyword evidence="8 17" id="KW-0812">Transmembrane</keyword>
<dbReference type="Gene3D" id="3.30.450.20">
    <property type="entry name" value="PAS domain"/>
    <property type="match status" value="2"/>
</dbReference>
<evidence type="ECO:0000313" key="20">
    <source>
        <dbReference type="Proteomes" id="UP000542125"/>
    </source>
</evidence>
<proteinExistence type="predicted"/>
<dbReference type="SUPFAM" id="SSF47384">
    <property type="entry name" value="Homodimeric domain of signal transducing histidine kinase"/>
    <property type="match status" value="1"/>
</dbReference>
<evidence type="ECO:0000259" key="18">
    <source>
        <dbReference type="PROSITE" id="PS50109"/>
    </source>
</evidence>
<evidence type="ECO:0000256" key="7">
    <source>
        <dbReference type="ARBA" id="ARBA00022679"/>
    </source>
</evidence>
<dbReference type="InterPro" id="IPR033479">
    <property type="entry name" value="dCache_1"/>
</dbReference>
<evidence type="ECO:0000256" key="1">
    <source>
        <dbReference type="ARBA" id="ARBA00000085"/>
    </source>
</evidence>
<dbReference type="InterPro" id="IPR003594">
    <property type="entry name" value="HATPase_dom"/>
</dbReference>
<dbReference type="InterPro" id="IPR017055">
    <property type="entry name" value="Sig_transdc_His_kinase_DctB"/>
</dbReference>
<organism evidence="19 20">
    <name type="scientific">Pigmentiphaga litoralis</name>
    <dbReference type="NCBI Taxonomy" id="516702"/>
    <lineage>
        <taxon>Bacteria</taxon>
        <taxon>Pseudomonadati</taxon>
        <taxon>Pseudomonadota</taxon>
        <taxon>Betaproteobacteria</taxon>
        <taxon>Burkholderiales</taxon>
        <taxon>Alcaligenaceae</taxon>
        <taxon>Pigmentiphaga</taxon>
    </lineage>
</organism>
<evidence type="ECO:0000256" key="2">
    <source>
        <dbReference type="ARBA" id="ARBA00004429"/>
    </source>
</evidence>
<dbReference type="PANTHER" id="PTHR43065">
    <property type="entry name" value="SENSOR HISTIDINE KINASE"/>
    <property type="match status" value="1"/>
</dbReference>
<feature type="coiled-coil region" evidence="16">
    <location>
        <begin position="335"/>
        <end position="394"/>
    </location>
</feature>
<dbReference type="Proteomes" id="UP000542125">
    <property type="component" value="Unassembled WGS sequence"/>
</dbReference>
<dbReference type="EMBL" id="JACBYR010000002">
    <property type="protein sequence ID" value="NYE85394.1"/>
    <property type="molecule type" value="Genomic_DNA"/>
</dbReference>
<dbReference type="InterPro" id="IPR036097">
    <property type="entry name" value="HisK_dim/P_sf"/>
</dbReference>
<dbReference type="PIRSF" id="PIRSF036431">
    <property type="entry name" value="STHK_DctB"/>
    <property type="match status" value="1"/>
</dbReference>
<dbReference type="SMART" id="SM00387">
    <property type="entry name" value="HATPase_c"/>
    <property type="match status" value="1"/>
</dbReference>
<dbReference type="SMART" id="SM00388">
    <property type="entry name" value="HisKA"/>
    <property type="match status" value="1"/>
</dbReference>
<evidence type="ECO:0000256" key="13">
    <source>
        <dbReference type="ARBA" id="ARBA00023012"/>
    </source>
</evidence>
<feature type="domain" description="Histidine kinase" evidence="18">
    <location>
        <begin position="410"/>
        <end position="623"/>
    </location>
</feature>
<dbReference type="Gene3D" id="1.10.287.130">
    <property type="match status" value="1"/>
</dbReference>